<evidence type="ECO:0008006" key="3">
    <source>
        <dbReference type="Google" id="ProtNLM"/>
    </source>
</evidence>
<evidence type="ECO:0000313" key="2">
    <source>
        <dbReference type="Proteomes" id="UP000292372"/>
    </source>
</evidence>
<protein>
    <recommendedName>
        <fullName evidence="3">DUF4747 family protein</fullName>
    </recommendedName>
</protein>
<name>A0A4Q9FN59_9FLAO</name>
<dbReference type="EMBL" id="SIRS01000004">
    <property type="protein sequence ID" value="TBN15671.1"/>
    <property type="molecule type" value="Genomic_DNA"/>
</dbReference>
<proteinExistence type="predicted"/>
<keyword evidence="2" id="KW-1185">Reference proteome</keyword>
<dbReference type="Proteomes" id="UP000292372">
    <property type="component" value="Unassembled WGS sequence"/>
</dbReference>
<reference evidence="1 2" key="1">
    <citation type="journal article" date="2015" name="Int. J. Syst. Evol. Microbiol.">
        <title>Hyunsoonleella pacifica sp. nov., isolated from seawater of South Pacific Gyre.</title>
        <authorList>
            <person name="Gao X."/>
            <person name="Zhang Z."/>
            <person name="Dai X."/>
            <person name="Zhang X.H."/>
        </authorList>
    </citation>
    <scope>NUCLEOTIDE SEQUENCE [LARGE SCALE GENOMIC DNA]</scope>
    <source>
        <strain evidence="1 2">SW033</strain>
    </source>
</reference>
<dbReference type="RefSeq" id="WP_130937223.1">
    <property type="nucleotide sequence ID" value="NZ_BMEE01000003.1"/>
</dbReference>
<accession>A0A4Q9FN59</accession>
<dbReference type="Pfam" id="PF20505">
    <property type="entry name" value="DUF6731"/>
    <property type="match status" value="1"/>
</dbReference>
<organism evidence="1 2">
    <name type="scientific">Hyunsoonleella pacifica</name>
    <dbReference type="NCBI Taxonomy" id="1080224"/>
    <lineage>
        <taxon>Bacteria</taxon>
        <taxon>Pseudomonadati</taxon>
        <taxon>Bacteroidota</taxon>
        <taxon>Flavobacteriia</taxon>
        <taxon>Flavobacteriales</taxon>
        <taxon>Flavobacteriaceae</taxon>
    </lineage>
</organism>
<dbReference type="OrthoDB" id="1343332at2"/>
<evidence type="ECO:0000313" key="1">
    <source>
        <dbReference type="EMBL" id="TBN15671.1"/>
    </source>
</evidence>
<dbReference type="InterPro" id="IPR046618">
    <property type="entry name" value="DUF6731"/>
</dbReference>
<sequence>MEATKTTNVYYYQIFPSDEYLPKEEAESLLKIMDSKIFAYHEEVFHNIAHSDGYISIYDIKEIENRYILGTFVYNQTSNIPPSYDPEKNKPSKLKIGDYDGLGYDSSFIYDRTTRILGLESKKPGTSPSSVLKFLIRNFELPHITLKDVVLPDEYVKFLNSNEYTRIEMDLAIPNNDMGILKPNEKNAYRLLELMQDLKGANAKVVISNGRSRKNKLSLQQVRQLAQWFYKSDKGEDLAKNLRITGIDVDSDHTHVFDLISNRLITQLTIKKTRTIGNFQIKSKYEQLKKDFIKNRNQLELLQK</sequence>
<dbReference type="AlphaFoldDB" id="A0A4Q9FN59"/>
<gene>
    <name evidence="1" type="ORF">EYD46_11140</name>
</gene>
<comment type="caution">
    <text evidence="1">The sequence shown here is derived from an EMBL/GenBank/DDBJ whole genome shotgun (WGS) entry which is preliminary data.</text>
</comment>